<reference evidence="1 2" key="1">
    <citation type="submission" date="2011-10" db="EMBL/GenBank/DDBJ databases">
        <title>Whole genome sequence of Selenomonas ruminantium subsp. lactilytica TAM6421.</title>
        <authorList>
            <person name="Oguchi A."/>
            <person name="Ankai A."/>
            <person name="Kaneko J."/>
            <person name="Yamada-Narita S."/>
            <person name="Fukui S."/>
            <person name="Takahashi M."/>
            <person name="Onodera T."/>
            <person name="Kojima S."/>
            <person name="Fushimi T."/>
            <person name="Abe N."/>
            <person name="Kamio Y."/>
            <person name="Yamazaki S."/>
            <person name="Fujita N."/>
        </authorList>
    </citation>
    <scope>NUCLEOTIDE SEQUENCE [LARGE SCALE GENOMIC DNA]</scope>
    <source>
        <strain evidence="2">NBRC 103574 / TAM6421</strain>
    </source>
</reference>
<proteinExistence type="predicted"/>
<evidence type="ECO:0000313" key="1">
    <source>
        <dbReference type="EMBL" id="BAL82734.1"/>
    </source>
</evidence>
<dbReference type="EMBL" id="AP012292">
    <property type="protein sequence ID" value="BAL82734.1"/>
    <property type="molecule type" value="Genomic_DNA"/>
</dbReference>
<dbReference type="RefSeq" id="WP_014424171.1">
    <property type="nucleotide sequence ID" value="NC_017068.1"/>
</dbReference>
<dbReference type="eggNOG" id="COG2982">
    <property type="taxonomic scope" value="Bacteria"/>
</dbReference>
<protein>
    <submittedName>
        <fullName evidence="1">Uncharacterized protein</fullName>
    </submittedName>
</protein>
<dbReference type="PATRIC" id="fig|927704.6.peg.1057"/>
<dbReference type="KEGG" id="sri:SELR_10260"/>
<gene>
    <name evidence="1" type="ordered locus">SELR_10260</name>
</gene>
<sequence>MKWLRTHWQRALLISIAAIFLAIFLVLEVFSRGAAAIFNQAMTEQDMLKGTITAEKIVAHVTGDVNFTNLEWRDPEGRLILRVPEGHFHARPWDVVTGHLKSTTIQELTLKDAEVSVHLADDMTVDFVRGSRDMKQVKEEEEDWQKKVSLVGKSEEERRRIGEFRRKKRAEKMAKQ</sequence>
<dbReference type="AlphaFoldDB" id="I0GPP7"/>
<name>I0GPP7_SELRL</name>
<accession>I0GPP7</accession>
<dbReference type="HOGENOM" id="CLU_1524118_0_0_9"/>
<evidence type="ECO:0000313" key="2">
    <source>
        <dbReference type="Proteomes" id="UP000007887"/>
    </source>
</evidence>
<organism evidence="1 2">
    <name type="scientific">Selenomonas ruminantium subsp. lactilytica (strain NBRC 103574 / TAM6421)</name>
    <dbReference type="NCBI Taxonomy" id="927704"/>
    <lineage>
        <taxon>Bacteria</taxon>
        <taxon>Bacillati</taxon>
        <taxon>Bacillota</taxon>
        <taxon>Negativicutes</taxon>
        <taxon>Selenomonadales</taxon>
        <taxon>Selenomonadaceae</taxon>
        <taxon>Selenomonas</taxon>
    </lineage>
</organism>
<dbReference type="OrthoDB" id="1660997at2"/>
<dbReference type="Proteomes" id="UP000007887">
    <property type="component" value="Chromosome"/>
</dbReference>